<comment type="caution">
    <text evidence="2">The sequence shown here is derived from an EMBL/GenBank/DDBJ whole genome shotgun (WGS) entry which is preliminary data.</text>
</comment>
<keyword evidence="1" id="KW-0472">Membrane</keyword>
<keyword evidence="1" id="KW-0812">Transmembrane</keyword>
<keyword evidence="3" id="KW-1185">Reference proteome</keyword>
<keyword evidence="1" id="KW-1133">Transmembrane helix</keyword>
<evidence type="ECO:0000313" key="3">
    <source>
        <dbReference type="Proteomes" id="UP000630923"/>
    </source>
</evidence>
<feature type="transmembrane region" description="Helical" evidence="1">
    <location>
        <begin position="143"/>
        <end position="162"/>
    </location>
</feature>
<reference evidence="2" key="2">
    <citation type="submission" date="2020-09" db="EMBL/GenBank/DDBJ databases">
        <authorList>
            <person name="Sun Q."/>
            <person name="Kim S."/>
        </authorList>
    </citation>
    <scope>NUCLEOTIDE SEQUENCE</scope>
    <source>
        <strain evidence="2">KCTC 42590</strain>
    </source>
</reference>
<evidence type="ECO:0000256" key="1">
    <source>
        <dbReference type="SAM" id="Phobius"/>
    </source>
</evidence>
<evidence type="ECO:0008006" key="4">
    <source>
        <dbReference type="Google" id="ProtNLM"/>
    </source>
</evidence>
<dbReference type="RefSeq" id="WP_191253838.1">
    <property type="nucleotide sequence ID" value="NZ_BNCI01000002.1"/>
</dbReference>
<organism evidence="2 3">
    <name type="scientific">Kordiimonas sediminis</name>
    <dbReference type="NCBI Taxonomy" id="1735581"/>
    <lineage>
        <taxon>Bacteria</taxon>
        <taxon>Pseudomonadati</taxon>
        <taxon>Pseudomonadota</taxon>
        <taxon>Alphaproteobacteria</taxon>
        <taxon>Kordiimonadales</taxon>
        <taxon>Kordiimonadaceae</taxon>
        <taxon>Kordiimonas</taxon>
    </lineage>
</organism>
<proteinExistence type="predicted"/>
<sequence>MAADPEELVIVRSNLSSHDAHLLKGLLESNEISAFLSNENMGTLQYGVATDLLVRLKDRHIAQTVLANVVTLHNTPSSDPVAPEEDAFCRTCGSSHVHPFVGEIPSLIPGIRYDASEAGEWMHCLQCDAYYRRKRSRFSSMPVGLLWGLTLSGFTIFLLWFLNWLRWL</sequence>
<gene>
    <name evidence="2" type="ORF">GCM10017044_27040</name>
</gene>
<evidence type="ECO:0000313" key="2">
    <source>
        <dbReference type="EMBL" id="GHF30250.1"/>
    </source>
</evidence>
<dbReference type="EMBL" id="BNCI01000002">
    <property type="protein sequence ID" value="GHF30250.1"/>
    <property type="molecule type" value="Genomic_DNA"/>
</dbReference>
<dbReference type="Proteomes" id="UP000630923">
    <property type="component" value="Unassembled WGS sequence"/>
</dbReference>
<reference evidence="2" key="1">
    <citation type="journal article" date="2014" name="Int. J. Syst. Evol. Microbiol.">
        <title>Complete genome sequence of Corynebacterium casei LMG S-19264T (=DSM 44701T), isolated from a smear-ripened cheese.</title>
        <authorList>
            <consortium name="US DOE Joint Genome Institute (JGI-PGF)"/>
            <person name="Walter F."/>
            <person name="Albersmeier A."/>
            <person name="Kalinowski J."/>
            <person name="Ruckert C."/>
        </authorList>
    </citation>
    <scope>NUCLEOTIDE SEQUENCE</scope>
    <source>
        <strain evidence="2">KCTC 42590</strain>
    </source>
</reference>
<dbReference type="AlphaFoldDB" id="A0A919AZ63"/>
<name>A0A919AZ63_9PROT</name>
<accession>A0A919AZ63</accession>
<protein>
    <recommendedName>
        <fullName evidence="4">DUF2007 domain-containing protein</fullName>
    </recommendedName>
</protein>